<dbReference type="CDD" id="cd00211">
    <property type="entry name" value="PTS_IIA_fru"/>
    <property type="match status" value="1"/>
</dbReference>
<keyword evidence="3" id="KW-1185">Reference proteome</keyword>
<dbReference type="Gene3D" id="3.40.930.10">
    <property type="entry name" value="Mannitol-specific EII, Chain A"/>
    <property type="match status" value="1"/>
</dbReference>
<reference evidence="2 3" key="1">
    <citation type="submission" date="2010-10" db="EMBL/GenBank/DDBJ databases">
        <authorList>
            <person name="Durkin A.S."/>
            <person name="Madupu R."/>
            <person name="Torralba M."/>
            <person name="Gillis M."/>
            <person name="Methe B."/>
            <person name="Sutton G."/>
            <person name="Nelson K.E."/>
        </authorList>
    </citation>
    <scope>NUCLEOTIDE SEQUENCE [LARGE SCALE GENOMIC DNA]</scope>
    <source>
        <strain evidence="2 3">ACS-139-V-Col8</strain>
    </source>
</reference>
<dbReference type="PANTHER" id="PTHR47738:SF3">
    <property type="entry name" value="PHOSPHOTRANSFERASE SYSTEM MANNITOL_FRUCTOSE-SPECIFIC IIA DOMAIN CONTAINING PROTEIN"/>
    <property type="match status" value="1"/>
</dbReference>
<gene>
    <name evidence="2" type="ORF">HMPREF9257_0049</name>
</gene>
<evidence type="ECO:0000313" key="3">
    <source>
        <dbReference type="Proteomes" id="UP000005990"/>
    </source>
</evidence>
<dbReference type="PANTHER" id="PTHR47738">
    <property type="entry name" value="PTS SYSTEM FRUCTOSE-LIKE EIIA COMPONENT-RELATED"/>
    <property type="match status" value="1"/>
</dbReference>
<dbReference type="EMBL" id="AENN01000006">
    <property type="protein sequence ID" value="EFR31769.1"/>
    <property type="molecule type" value="Genomic_DNA"/>
</dbReference>
<dbReference type="InterPro" id="IPR016152">
    <property type="entry name" value="PTrfase/Anion_transptr"/>
</dbReference>
<proteinExistence type="predicted"/>
<keyword evidence="2" id="KW-0670">Pyruvate</keyword>
<dbReference type="InterPro" id="IPR051541">
    <property type="entry name" value="PTS_SugarTrans_NitroReg"/>
</dbReference>
<name>E4KN72_9LACT</name>
<dbReference type="OrthoDB" id="370976at2"/>
<evidence type="ECO:0000313" key="2">
    <source>
        <dbReference type="EMBL" id="EFR31769.1"/>
    </source>
</evidence>
<comment type="caution">
    <text evidence="2">The sequence shown here is derived from an EMBL/GenBank/DDBJ whole genome shotgun (WGS) entry which is preliminary data.</text>
</comment>
<dbReference type="Pfam" id="PF00359">
    <property type="entry name" value="PTS_EIIA_2"/>
    <property type="match status" value="1"/>
</dbReference>
<sequence>MNISKFVNKDLVFLNQEFDTNSELFEFVGAEANDLGVAKESYADALKEREANFPTGLELENFGVAIPHSDSIHINEEFISVVTLDKPVQFSSMEDLSKKLDVRLVFVLGLKKAEDQLSILQAIISVIQDESKVEKLISAASSDEVLEILENN</sequence>
<dbReference type="eggNOG" id="COG1762">
    <property type="taxonomic scope" value="Bacteria"/>
</dbReference>
<dbReference type="GO" id="GO:0016740">
    <property type="term" value="F:transferase activity"/>
    <property type="evidence" value="ECO:0007669"/>
    <property type="project" value="UniProtKB-KW"/>
</dbReference>
<dbReference type="STRING" id="908337.HMPREF9257_0049"/>
<keyword evidence="2" id="KW-0808">Transferase</keyword>
<dbReference type="InterPro" id="IPR002178">
    <property type="entry name" value="PTS_EIIA_type-2_dom"/>
</dbReference>
<dbReference type="AlphaFoldDB" id="E4KN72"/>
<dbReference type="RefSeq" id="WP_006417901.1">
    <property type="nucleotide sequence ID" value="NZ_AENN01000006.1"/>
</dbReference>
<feature type="domain" description="PTS EIIA type-2" evidence="1">
    <location>
        <begin position="5"/>
        <end position="152"/>
    </location>
</feature>
<dbReference type="PROSITE" id="PS51094">
    <property type="entry name" value="PTS_EIIA_TYPE_2"/>
    <property type="match status" value="1"/>
</dbReference>
<dbReference type="Proteomes" id="UP000005990">
    <property type="component" value="Unassembled WGS sequence"/>
</dbReference>
<evidence type="ECO:0000259" key="1">
    <source>
        <dbReference type="PROSITE" id="PS51094"/>
    </source>
</evidence>
<accession>E4KN72</accession>
<dbReference type="SUPFAM" id="SSF55804">
    <property type="entry name" value="Phoshotransferase/anion transport protein"/>
    <property type="match status" value="1"/>
</dbReference>
<protein>
    <submittedName>
        <fullName evidence="2">Phosphoenolpyruvate-dependent sugar phosphotransferase system, EIIA 2</fullName>
    </submittedName>
</protein>
<organism evidence="2 3">
    <name type="scientific">Eremococcus coleocola ACS-139-V-Col8</name>
    <dbReference type="NCBI Taxonomy" id="908337"/>
    <lineage>
        <taxon>Bacteria</taxon>
        <taxon>Bacillati</taxon>
        <taxon>Bacillota</taxon>
        <taxon>Bacilli</taxon>
        <taxon>Lactobacillales</taxon>
        <taxon>Aerococcaceae</taxon>
        <taxon>Eremococcus</taxon>
    </lineage>
</organism>